<dbReference type="Gene3D" id="3.40.50.200">
    <property type="entry name" value="Peptidase S8/S53 domain"/>
    <property type="match status" value="1"/>
</dbReference>
<comment type="caution">
    <text evidence="9">The sequence shown here is derived from an EMBL/GenBank/DDBJ whole genome shotgun (WGS) entry which is preliminary data.</text>
</comment>
<dbReference type="GO" id="GO:0006508">
    <property type="term" value="P:proteolysis"/>
    <property type="evidence" value="ECO:0007669"/>
    <property type="project" value="UniProtKB-KW"/>
</dbReference>
<dbReference type="AlphaFoldDB" id="A0A4Y8ZMM3"/>
<dbReference type="SUPFAM" id="SSF52743">
    <property type="entry name" value="Subtilisin-like"/>
    <property type="match status" value="1"/>
</dbReference>
<dbReference type="InterPro" id="IPR036852">
    <property type="entry name" value="Peptidase_S8/S53_dom_sf"/>
</dbReference>
<dbReference type="InterPro" id="IPR022398">
    <property type="entry name" value="Peptidase_S8_His-AS"/>
</dbReference>
<evidence type="ECO:0000313" key="9">
    <source>
        <dbReference type="EMBL" id="TFI56707.1"/>
    </source>
</evidence>
<proteinExistence type="inferred from homology"/>
<keyword evidence="7" id="KW-0732">Signal</keyword>
<gene>
    <name evidence="9" type="ORF">E2493_18680</name>
</gene>
<feature type="signal peptide" evidence="7">
    <location>
        <begin position="1"/>
        <end position="19"/>
    </location>
</feature>
<dbReference type="InterPro" id="IPR015500">
    <property type="entry name" value="Peptidase_S8_subtilisin-rel"/>
</dbReference>
<organism evidence="9 10">
    <name type="scientific">Sphingomonas parva</name>
    <dbReference type="NCBI Taxonomy" id="2555898"/>
    <lineage>
        <taxon>Bacteria</taxon>
        <taxon>Pseudomonadati</taxon>
        <taxon>Pseudomonadota</taxon>
        <taxon>Alphaproteobacteria</taxon>
        <taxon>Sphingomonadales</taxon>
        <taxon>Sphingomonadaceae</taxon>
        <taxon>Sphingomonas</taxon>
    </lineage>
</organism>
<keyword evidence="3 5" id="KW-0378">Hydrolase</keyword>
<feature type="region of interest" description="Disordered" evidence="6">
    <location>
        <begin position="18"/>
        <end position="37"/>
    </location>
</feature>
<evidence type="ECO:0000256" key="7">
    <source>
        <dbReference type="SAM" id="SignalP"/>
    </source>
</evidence>
<evidence type="ECO:0000259" key="8">
    <source>
        <dbReference type="Pfam" id="PF00082"/>
    </source>
</evidence>
<dbReference type="Pfam" id="PF00082">
    <property type="entry name" value="Peptidase_S8"/>
    <property type="match status" value="1"/>
</dbReference>
<sequence length="413" mass="42252">MIQAAFLAGLLFATGPGPAADPPAPPGAPPAAPGSPAAAADAAHRILVMLHLPPEHYRPGQDYAGGYGDAAAAAARRRLAARLARENGLILVDAWPMPMLGVDCVVMEVPDGRAPADVARHMSTLAAVDWSQPMNLFETQAAAHNDRLFPAQPAAQLWGLADLHRVATGRGVRVAVIDSQVDAGHPDLRGRIVESRDFVAGRGTPGEAHGTGVAGIIGARADNVVGIAGVAPGAELMGLRACWQRPDAAGTLCDTLSLARALAYAIEHRAAVINLSLTGPEDLLIARLIRAGQQRGAAFVAAVDPKTSGGFPASAAGVVAVAEQGMAAGRRGVYYAPGRDIPTTQPGGRWYLVSGNSYAAAHVSGLLALVRQLREAPGARPLVAAGESGGAIDACRTVARAAGRPEQGCPPED</sequence>
<keyword evidence="10" id="KW-1185">Reference proteome</keyword>
<dbReference type="RefSeq" id="WP_135089934.1">
    <property type="nucleotide sequence ID" value="NZ_SPDV01000057.1"/>
</dbReference>
<feature type="active site" description="Charge relay system" evidence="5">
    <location>
        <position position="209"/>
    </location>
</feature>
<dbReference type="Proteomes" id="UP000298213">
    <property type="component" value="Unassembled WGS sequence"/>
</dbReference>
<protein>
    <submittedName>
        <fullName evidence="9">Serine protease</fullName>
    </submittedName>
</protein>
<evidence type="ECO:0000256" key="5">
    <source>
        <dbReference type="PROSITE-ProRule" id="PRU01240"/>
    </source>
</evidence>
<comment type="similarity">
    <text evidence="1 5">Belongs to the peptidase S8 family.</text>
</comment>
<reference evidence="9 10" key="1">
    <citation type="submission" date="2019-03" db="EMBL/GenBank/DDBJ databases">
        <title>Genome sequence of Sphingomonas sp. 17J27-24.</title>
        <authorList>
            <person name="Kim M."/>
            <person name="Maeng S."/>
            <person name="Sathiyaraj S."/>
        </authorList>
    </citation>
    <scope>NUCLEOTIDE SEQUENCE [LARGE SCALE GENOMIC DNA]</scope>
    <source>
        <strain evidence="9 10">17J27-24</strain>
    </source>
</reference>
<evidence type="ECO:0000256" key="3">
    <source>
        <dbReference type="ARBA" id="ARBA00022801"/>
    </source>
</evidence>
<dbReference type="GO" id="GO:0004252">
    <property type="term" value="F:serine-type endopeptidase activity"/>
    <property type="evidence" value="ECO:0007669"/>
    <property type="project" value="UniProtKB-UniRule"/>
</dbReference>
<evidence type="ECO:0000256" key="2">
    <source>
        <dbReference type="ARBA" id="ARBA00022670"/>
    </source>
</evidence>
<dbReference type="OrthoDB" id="5405281at2"/>
<evidence type="ECO:0000256" key="1">
    <source>
        <dbReference type="ARBA" id="ARBA00011073"/>
    </source>
</evidence>
<keyword evidence="2 5" id="KW-0645">Protease</keyword>
<name>A0A4Y8ZMM3_9SPHN</name>
<keyword evidence="4 5" id="KW-0720">Serine protease</keyword>
<feature type="active site" description="Charge relay system" evidence="5">
    <location>
        <position position="178"/>
    </location>
</feature>
<feature type="chain" id="PRO_5021248692" evidence="7">
    <location>
        <begin position="20"/>
        <end position="413"/>
    </location>
</feature>
<dbReference type="PANTHER" id="PTHR43806">
    <property type="entry name" value="PEPTIDASE S8"/>
    <property type="match status" value="1"/>
</dbReference>
<dbReference type="InterPro" id="IPR000209">
    <property type="entry name" value="Peptidase_S8/S53_dom"/>
</dbReference>
<evidence type="ECO:0000313" key="10">
    <source>
        <dbReference type="Proteomes" id="UP000298213"/>
    </source>
</evidence>
<dbReference type="PROSITE" id="PS00137">
    <property type="entry name" value="SUBTILASE_HIS"/>
    <property type="match status" value="1"/>
</dbReference>
<evidence type="ECO:0000256" key="4">
    <source>
        <dbReference type="ARBA" id="ARBA00022825"/>
    </source>
</evidence>
<feature type="compositionally biased region" description="Pro residues" evidence="6">
    <location>
        <begin position="19"/>
        <end position="33"/>
    </location>
</feature>
<evidence type="ECO:0000256" key="6">
    <source>
        <dbReference type="SAM" id="MobiDB-lite"/>
    </source>
</evidence>
<dbReference type="PANTHER" id="PTHR43806:SF11">
    <property type="entry name" value="CEREVISIN-RELATED"/>
    <property type="match status" value="1"/>
</dbReference>
<dbReference type="PROSITE" id="PS51892">
    <property type="entry name" value="SUBTILASE"/>
    <property type="match status" value="1"/>
</dbReference>
<accession>A0A4Y8ZMM3</accession>
<dbReference type="PRINTS" id="PR00723">
    <property type="entry name" value="SUBTILISIN"/>
</dbReference>
<feature type="active site" description="Charge relay system" evidence="5">
    <location>
        <position position="357"/>
    </location>
</feature>
<feature type="domain" description="Peptidase S8/S53" evidence="8">
    <location>
        <begin position="169"/>
        <end position="374"/>
    </location>
</feature>
<dbReference type="InterPro" id="IPR050131">
    <property type="entry name" value="Peptidase_S8_subtilisin-like"/>
</dbReference>
<dbReference type="EMBL" id="SPDV01000057">
    <property type="protein sequence ID" value="TFI56707.1"/>
    <property type="molecule type" value="Genomic_DNA"/>
</dbReference>